<name>A0A1H2VQD7_9PROT</name>
<proteinExistence type="predicted"/>
<dbReference type="EMBL" id="FNNH01000023">
    <property type="protein sequence ID" value="SDW70543.1"/>
    <property type="molecule type" value="Genomic_DNA"/>
</dbReference>
<sequence>MARIASGKEVLEQAKDLLVNASTIEELRQAQAV</sequence>
<evidence type="ECO:0000313" key="2">
    <source>
        <dbReference type="Proteomes" id="UP000183454"/>
    </source>
</evidence>
<dbReference type="Proteomes" id="UP000183454">
    <property type="component" value="Unassembled WGS sequence"/>
</dbReference>
<gene>
    <name evidence="1" type="ORF">SAMN05421882_102339</name>
</gene>
<reference evidence="1 2" key="1">
    <citation type="submission" date="2016-10" db="EMBL/GenBank/DDBJ databases">
        <authorList>
            <person name="de Groot N.N."/>
        </authorList>
    </citation>
    <scope>NUCLEOTIDE SEQUENCE [LARGE SCALE GENOMIC DNA]</scope>
    <source>
        <strain evidence="1 2">Nm110</strain>
    </source>
</reference>
<dbReference type="AlphaFoldDB" id="A0A1H2VQD7"/>
<evidence type="ECO:0000313" key="1">
    <source>
        <dbReference type="EMBL" id="SDW70543.1"/>
    </source>
</evidence>
<protein>
    <submittedName>
        <fullName evidence="1">Uncharacterized protein</fullName>
    </submittedName>
</protein>
<organism evidence="1 2">
    <name type="scientific">Nitrosomonas communis</name>
    <dbReference type="NCBI Taxonomy" id="44574"/>
    <lineage>
        <taxon>Bacteria</taxon>
        <taxon>Pseudomonadati</taxon>
        <taxon>Pseudomonadota</taxon>
        <taxon>Betaproteobacteria</taxon>
        <taxon>Nitrosomonadales</taxon>
        <taxon>Nitrosomonadaceae</taxon>
        <taxon>Nitrosomonas</taxon>
    </lineage>
</organism>
<accession>A0A1H2VQD7</accession>